<dbReference type="GO" id="GO:0061630">
    <property type="term" value="F:ubiquitin protein ligase activity"/>
    <property type="evidence" value="ECO:0007669"/>
    <property type="project" value="UniProtKB-EC"/>
</dbReference>
<dbReference type="SUPFAM" id="SSF57850">
    <property type="entry name" value="RING/U-box"/>
    <property type="match status" value="3"/>
</dbReference>
<evidence type="ECO:0000256" key="6">
    <source>
        <dbReference type="ARBA" id="ARBA00022771"/>
    </source>
</evidence>
<feature type="domain" description="RING-type" evidence="10">
    <location>
        <begin position="55"/>
        <end position="116"/>
    </location>
</feature>
<dbReference type="Pfam" id="PF22191">
    <property type="entry name" value="IBR_1"/>
    <property type="match status" value="1"/>
</dbReference>
<evidence type="ECO:0000256" key="1">
    <source>
        <dbReference type="ARBA" id="ARBA00001798"/>
    </source>
</evidence>
<accession>A0A6G0WZR6</accession>
<evidence type="ECO:0000256" key="2">
    <source>
        <dbReference type="ARBA" id="ARBA00012251"/>
    </source>
</evidence>
<keyword evidence="8" id="KW-0862">Zinc</keyword>
<dbReference type="Proteomes" id="UP000481153">
    <property type="component" value="Unassembled WGS sequence"/>
</dbReference>
<gene>
    <name evidence="12" type="ORF">Ae201684_009890</name>
</gene>
<keyword evidence="6 9" id="KW-0863">Zinc-finger</keyword>
<keyword evidence="7" id="KW-0833">Ubl conjugation pathway</keyword>
<dbReference type="SMART" id="SM00647">
    <property type="entry name" value="IBR"/>
    <property type="match status" value="2"/>
</dbReference>
<keyword evidence="13" id="KW-1185">Reference proteome</keyword>
<dbReference type="SMART" id="SM00184">
    <property type="entry name" value="RING"/>
    <property type="match status" value="2"/>
</dbReference>
<dbReference type="Gene3D" id="3.30.40.10">
    <property type="entry name" value="Zinc/RING finger domain, C3HC4 (zinc finger)"/>
    <property type="match status" value="1"/>
</dbReference>
<dbReference type="InterPro" id="IPR017907">
    <property type="entry name" value="Znf_RING_CS"/>
</dbReference>
<comment type="catalytic activity">
    <reaction evidence="1">
        <text>[E2 ubiquitin-conjugating enzyme]-S-ubiquitinyl-L-cysteine + [acceptor protein]-L-lysine = [E2 ubiquitin-conjugating enzyme]-L-cysteine + [acceptor protein]-N(6)-ubiquitinyl-L-lysine.</text>
        <dbReference type="EC" id="2.3.2.31"/>
    </reaction>
</comment>
<dbReference type="PROSITE" id="PS50089">
    <property type="entry name" value="ZF_RING_2"/>
    <property type="match status" value="1"/>
</dbReference>
<sequence>MLALTIHDVIHPQAGVLLTYDSSFHGSVPPMIDLVEEEPMPLLAENTEGALNATCVICLEPVPLNPSCQPVEAKEVACITLTCSHSYCKECIKTYVAQKIENRQVEPNQLKCPTLECNHAFNSIDILQTTAEAMFLKYIRFLHLNELELTPHGRWCPNALCDNMVDCNPKKSTFQCKKCKTNGCYKCGNVSHPFQTCAQTTDKLYREWEAKQAAASSPVKPCPKCGYRIWKSEGCNHMTCTKCRHEWCWLCSLKWTGHNYHLCRVMVTLNSHYWGPCMPIRFLTKAIVFPIATVVGIVGDTIYIVGQAFAFVFYHLPKGCYDGYLHYQHMRRLQQSIVPPNSFTRQIQQGIHVFFHIDDAITPVNFSTLLPELTTGGRWRPNHATQYIQYVNDWVSESFVAYLSCHESSQVDDVPCAYTLIVLHQTTALPADQILQALVGNQTGQVYLVVEDESTYNLSGPSLEALHIVRTFQSRARILCVPNVNGRLDLEYLRAIYEELFRVESRRDGAA</sequence>
<dbReference type="Pfam" id="PF01485">
    <property type="entry name" value="IBR"/>
    <property type="match status" value="1"/>
</dbReference>
<dbReference type="VEuPathDB" id="FungiDB:AeMF1_011003"/>
<dbReference type="InterPro" id="IPR002867">
    <property type="entry name" value="IBR_dom"/>
</dbReference>
<dbReference type="CDD" id="cd20336">
    <property type="entry name" value="Rcat_RBR"/>
    <property type="match status" value="1"/>
</dbReference>
<dbReference type="InterPro" id="IPR001841">
    <property type="entry name" value="Znf_RING"/>
</dbReference>
<evidence type="ECO:0000256" key="4">
    <source>
        <dbReference type="ARBA" id="ARBA00022723"/>
    </source>
</evidence>
<evidence type="ECO:0000256" key="8">
    <source>
        <dbReference type="ARBA" id="ARBA00022833"/>
    </source>
</evidence>
<evidence type="ECO:0000259" key="10">
    <source>
        <dbReference type="PROSITE" id="PS50089"/>
    </source>
</evidence>
<keyword evidence="3" id="KW-0808">Transferase</keyword>
<evidence type="ECO:0000313" key="12">
    <source>
        <dbReference type="EMBL" id="KAF0733068.1"/>
    </source>
</evidence>
<evidence type="ECO:0000313" key="13">
    <source>
        <dbReference type="Proteomes" id="UP000481153"/>
    </source>
</evidence>
<dbReference type="PROSITE" id="PS51873">
    <property type="entry name" value="TRIAD"/>
    <property type="match status" value="1"/>
</dbReference>
<dbReference type="InterPro" id="IPR044066">
    <property type="entry name" value="TRIAD_supradom"/>
</dbReference>
<feature type="domain" description="RING-type" evidence="11">
    <location>
        <begin position="51"/>
        <end position="275"/>
    </location>
</feature>
<dbReference type="PANTHER" id="PTHR11685">
    <property type="entry name" value="RBR FAMILY RING FINGER AND IBR DOMAIN-CONTAINING"/>
    <property type="match status" value="1"/>
</dbReference>
<dbReference type="EMBL" id="VJMJ01000126">
    <property type="protein sequence ID" value="KAF0733068.1"/>
    <property type="molecule type" value="Genomic_DNA"/>
</dbReference>
<keyword evidence="4" id="KW-0479">Metal-binding</keyword>
<evidence type="ECO:0000256" key="5">
    <source>
        <dbReference type="ARBA" id="ARBA00022737"/>
    </source>
</evidence>
<organism evidence="12 13">
    <name type="scientific">Aphanomyces euteiches</name>
    <dbReference type="NCBI Taxonomy" id="100861"/>
    <lineage>
        <taxon>Eukaryota</taxon>
        <taxon>Sar</taxon>
        <taxon>Stramenopiles</taxon>
        <taxon>Oomycota</taxon>
        <taxon>Saprolegniomycetes</taxon>
        <taxon>Saprolegniales</taxon>
        <taxon>Verrucalvaceae</taxon>
        <taxon>Aphanomyces</taxon>
    </lineage>
</organism>
<dbReference type="InterPro" id="IPR013083">
    <property type="entry name" value="Znf_RING/FYVE/PHD"/>
</dbReference>
<evidence type="ECO:0000256" key="7">
    <source>
        <dbReference type="ARBA" id="ARBA00022786"/>
    </source>
</evidence>
<dbReference type="InterPro" id="IPR031127">
    <property type="entry name" value="E3_UB_ligase_RBR"/>
</dbReference>
<dbReference type="PROSITE" id="PS00518">
    <property type="entry name" value="ZF_RING_1"/>
    <property type="match status" value="1"/>
</dbReference>
<dbReference type="Gene3D" id="1.20.120.1750">
    <property type="match status" value="1"/>
</dbReference>
<name>A0A6G0WZR6_9STRA</name>
<evidence type="ECO:0000259" key="11">
    <source>
        <dbReference type="PROSITE" id="PS51873"/>
    </source>
</evidence>
<evidence type="ECO:0000256" key="9">
    <source>
        <dbReference type="PROSITE-ProRule" id="PRU00175"/>
    </source>
</evidence>
<reference evidence="12 13" key="1">
    <citation type="submission" date="2019-07" db="EMBL/GenBank/DDBJ databases">
        <title>Genomics analysis of Aphanomyces spp. identifies a new class of oomycete effector associated with host adaptation.</title>
        <authorList>
            <person name="Gaulin E."/>
        </authorList>
    </citation>
    <scope>NUCLEOTIDE SEQUENCE [LARGE SCALE GENOMIC DNA]</scope>
    <source>
        <strain evidence="12 13">ATCC 201684</strain>
    </source>
</reference>
<evidence type="ECO:0000256" key="3">
    <source>
        <dbReference type="ARBA" id="ARBA00022679"/>
    </source>
</evidence>
<dbReference type="EC" id="2.3.2.31" evidence="2"/>
<dbReference type="GO" id="GO:0016567">
    <property type="term" value="P:protein ubiquitination"/>
    <property type="evidence" value="ECO:0007669"/>
    <property type="project" value="InterPro"/>
</dbReference>
<proteinExistence type="predicted"/>
<keyword evidence="5" id="KW-0677">Repeat</keyword>
<comment type="caution">
    <text evidence="12">The sequence shown here is derived from an EMBL/GenBank/DDBJ whole genome shotgun (WGS) entry which is preliminary data.</text>
</comment>
<dbReference type="CDD" id="cd20335">
    <property type="entry name" value="BRcat_RBR"/>
    <property type="match status" value="1"/>
</dbReference>
<protein>
    <recommendedName>
        <fullName evidence="2">RBR-type E3 ubiquitin transferase</fullName>
        <ecNumber evidence="2">2.3.2.31</ecNumber>
    </recommendedName>
</protein>
<dbReference type="GO" id="GO:0008270">
    <property type="term" value="F:zinc ion binding"/>
    <property type="evidence" value="ECO:0007669"/>
    <property type="project" value="UniProtKB-KW"/>
</dbReference>
<dbReference type="AlphaFoldDB" id="A0A6G0WZR6"/>